<comment type="caution">
    <text evidence="2">The sequence shown here is derived from an EMBL/GenBank/DDBJ whole genome shotgun (WGS) entry which is preliminary data.</text>
</comment>
<keyword evidence="3" id="KW-1185">Reference proteome</keyword>
<protein>
    <submittedName>
        <fullName evidence="2">Uncharacterized protein</fullName>
    </submittedName>
</protein>
<proteinExistence type="predicted"/>
<evidence type="ECO:0000313" key="3">
    <source>
        <dbReference type="Proteomes" id="UP001212152"/>
    </source>
</evidence>
<organism evidence="2 3">
    <name type="scientific">Geranomyces variabilis</name>
    <dbReference type="NCBI Taxonomy" id="109894"/>
    <lineage>
        <taxon>Eukaryota</taxon>
        <taxon>Fungi</taxon>
        <taxon>Fungi incertae sedis</taxon>
        <taxon>Chytridiomycota</taxon>
        <taxon>Chytridiomycota incertae sedis</taxon>
        <taxon>Chytridiomycetes</taxon>
        <taxon>Spizellomycetales</taxon>
        <taxon>Powellomycetaceae</taxon>
        <taxon>Geranomyces</taxon>
    </lineage>
</organism>
<name>A0AAD5TGH7_9FUNG</name>
<feature type="compositionally biased region" description="Low complexity" evidence="1">
    <location>
        <begin position="25"/>
        <end position="41"/>
    </location>
</feature>
<dbReference type="Proteomes" id="UP001212152">
    <property type="component" value="Unassembled WGS sequence"/>
</dbReference>
<evidence type="ECO:0000256" key="1">
    <source>
        <dbReference type="SAM" id="MobiDB-lite"/>
    </source>
</evidence>
<gene>
    <name evidence="2" type="ORF">HDU87_005804</name>
</gene>
<feature type="compositionally biased region" description="Basic and acidic residues" evidence="1">
    <location>
        <begin position="1"/>
        <end position="13"/>
    </location>
</feature>
<dbReference type="AlphaFoldDB" id="A0AAD5TGH7"/>
<dbReference type="EMBL" id="JADGJQ010000049">
    <property type="protein sequence ID" value="KAJ3175663.1"/>
    <property type="molecule type" value="Genomic_DNA"/>
</dbReference>
<accession>A0AAD5TGH7</accession>
<reference evidence="2" key="1">
    <citation type="submission" date="2020-05" db="EMBL/GenBank/DDBJ databases">
        <title>Phylogenomic resolution of chytrid fungi.</title>
        <authorList>
            <person name="Stajich J.E."/>
            <person name="Amses K."/>
            <person name="Simmons R."/>
            <person name="Seto K."/>
            <person name="Myers J."/>
            <person name="Bonds A."/>
            <person name="Quandt C.A."/>
            <person name="Barry K."/>
            <person name="Liu P."/>
            <person name="Grigoriev I."/>
            <person name="Longcore J.E."/>
            <person name="James T.Y."/>
        </authorList>
    </citation>
    <scope>NUCLEOTIDE SEQUENCE</scope>
    <source>
        <strain evidence="2">JEL0379</strain>
    </source>
</reference>
<sequence>MRGVHDNDEEKGRKPGPLSPPEDIAAVVTAETVTTGTQAKTAGRDSTRNETGPPAKKRKHVRVAVVAVDSGGEDALPHLATPRVSPSASHNAGDSHGGEGANNGNGNRRKTVTATSPAVLIPPSAEAVQILAESLDERACDDDLATLEAEAEQIRAGTHPSLLASLRELQSAYDERVRAATARLHHETKRLAADRDSAAALAQGTYLDRRESARRRMSDALLSHAWELEADEARAVREAYAPPPLTVPESHAARVAAVSDAKTDPRIAPWLNAKLLTASNNIIVPRFPIGVNECEGAADLEKIRAEIAVAAAAEAGTRTA</sequence>
<evidence type="ECO:0000313" key="2">
    <source>
        <dbReference type="EMBL" id="KAJ3175663.1"/>
    </source>
</evidence>
<feature type="region of interest" description="Disordered" evidence="1">
    <location>
        <begin position="1"/>
        <end position="110"/>
    </location>
</feature>